<gene>
    <name evidence="6" type="ORF">Nepgr_029986</name>
</gene>
<evidence type="ECO:0000256" key="3">
    <source>
        <dbReference type="ARBA" id="ARBA00024378"/>
    </source>
</evidence>
<proteinExistence type="inferred from homology"/>
<evidence type="ECO:0000256" key="4">
    <source>
        <dbReference type="SAM" id="MobiDB-lite"/>
    </source>
</evidence>
<dbReference type="Pfam" id="PF00612">
    <property type="entry name" value="IQ"/>
    <property type="match status" value="1"/>
</dbReference>
<evidence type="ECO:0000313" key="6">
    <source>
        <dbReference type="EMBL" id="GMH28143.1"/>
    </source>
</evidence>
<protein>
    <recommendedName>
        <fullName evidence="5">DUF4005 domain-containing protein</fullName>
    </recommendedName>
</protein>
<dbReference type="InterPro" id="IPR025064">
    <property type="entry name" value="DUF4005"/>
</dbReference>
<dbReference type="Pfam" id="PF13178">
    <property type="entry name" value="DUF4005"/>
    <property type="match status" value="1"/>
</dbReference>
<evidence type="ECO:0000256" key="2">
    <source>
        <dbReference type="ARBA" id="ARBA00024341"/>
    </source>
</evidence>
<evidence type="ECO:0000256" key="1">
    <source>
        <dbReference type="ARBA" id="ARBA00022860"/>
    </source>
</evidence>
<feature type="region of interest" description="Disordered" evidence="4">
    <location>
        <begin position="322"/>
        <end position="374"/>
    </location>
</feature>
<feature type="region of interest" description="Disordered" evidence="4">
    <location>
        <begin position="288"/>
        <end position="309"/>
    </location>
</feature>
<comment type="caution">
    <text evidence="6">The sequence shown here is derived from an EMBL/GenBank/DDBJ whole genome shotgun (WGS) entry which is preliminary data.</text>
</comment>
<organism evidence="6 7">
    <name type="scientific">Nepenthes gracilis</name>
    <name type="common">Slender pitcher plant</name>
    <dbReference type="NCBI Taxonomy" id="150966"/>
    <lineage>
        <taxon>Eukaryota</taxon>
        <taxon>Viridiplantae</taxon>
        <taxon>Streptophyta</taxon>
        <taxon>Embryophyta</taxon>
        <taxon>Tracheophyta</taxon>
        <taxon>Spermatophyta</taxon>
        <taxon>Magnoliopsida</taxon>
        <taxon>eudicotyledons</taxon>
        <taxon>Gunneridae</taxon>
        <taxon>Pentapetalae</taxon>
        <taxon>Caryophyllales</taxon>
        <taxon>Nepenthaceae</taxon>
        <taxon>Nepenthes</taxon>
    </lineage>
</organism>
<keyword evidence="7" id="KW-1185">Reference proteome</keyword>
<feature type="domain" description="DUF4005" evidence="5">
    <location>
        <begin position="312"/>
        <end position="373"/>
    </location>
</feature>
<comment type="subunit">
    <text evidence="3">Binds to multiple calmodulin (CaM) in the presence of Ca(2+) and CaM-like proteins.</text>
</comment>
<feature type="compositionally biased region" description="Polar residues" evidence="4">
    <location>
        <begin position="288"/>
        <end position="304"/>
    </location>
</feature>
<dbReference type="GO" id="GO:0005516">
    <property type="term" value="F:calmodulin binding"/>
    <property type="evidence" value="ECO:0007669"/>
    <property type="project" value="UniProtKB-KW"/>
</dbReference>
<dbReference type="PANTHER" id="PTHR32295">
    <property type="entry name" value="IQ-DOMAIN 5-RELATED"/>
    <property type="match status" value="1"/>
</dbReference>
<dbReference type="Proteomes" id="UP001279734">
    <property type="component" value="Unassembled WGS sequence"/>
</dbReference>
<feature type="compositionally biased region" description="Polar residues" evidence="4">
    <location>
        <begin position="326"/>
        <end position="335"/>
    </location>
</feature>
<sequence length="408" mass="45483">MGRASKWFNKLLRRKKAPPDYQGADAANRRSQGSCTDDLYDGPERFVDPSKQAIVVAAATAAVAEAALAAAKAAAEVSAFRGYLARRALRALKGLVKLQALVRGYLVRKQGADMLRRMQAMVRLQARARANRVQNLECSHYGLENTGDYDNKLSANLSKMEQSTIAKVSRCSSRSNMREEVATNWLENWMECPRGNQGSLKLKHADDDRNDKILEVDCWRPHPNPQGRNRIHNPTAHDYLDHSFAASDSVAIHSWTNLQKPNASPYSDQEVSSIRSVSFPLEAYIPESSPQAYSGQSRPRSTGKSSRRNECSSSFLASYMSGHPNYMSNTESSQAKARCHSTPRQRPDVEKPSYTRRSSYACPDPTSYSRRASDLGANSTRNLYSGSGRLDRLVIPACEDPLGRYHWC</sequence>
<comment type="similarity">
    <text evidence="2">Belongs to the IQD family.</text>
</comment>
<dbReference type="PROSITE" id="PS50096">
    <property type="entry name" value="IQ"/>
    <property type="match status" value="1"/>
</dbReference>
<evidence type="ECO:0000313" key="7">
    <source>
        <dbReference type="Proteomes" id="UP001279734"/>
    </source>
</evidence>
<dbReference type="EMBL" id="BSYO01000034">
    <property type="protein sequence ID" value="GMH28143.1"/>
    <property type="molecule type" value="Genomic_DNA"/>
</dbReference>
<reference evidence="6" key="1">
    <citation type="submission" date="2023-05" db="EMBL/GenBank/DDBJ databases">
        <title>Nepenthes gracilis genome sequencing.</title>
        <authorList>
            <person name="Fukushima K."/>
        </authorList>
    </citation>
    <scope>NUCLEOTIDE SEQUENCE</scope>
    <source>
        <strain evidence="6">SING2019-196</strain>
    </source>
</reference>
<keyword evidence="1" id="KW-0112">Calmodulin-binding</keyword>
<accession>A0AAD3TDM3</accession>
<dbReference type="InterPro" id="IPR000048">
    <property type="entry name" value="IQ_motif_EF-hand-BS"/>
</dbReference>
<dbReference type="PANTHER" id="PTHR32295:SF174">
    <property type="entry name" value="PROTEIN IQ-DOMAIN 24"/>
    <property type="match status" value="1"/>
</dbReference>
<name>A0AAD3TDM3_NEPGR</name>
<evidence type="ECO:0000259" key="5">
    <source>
        <dbReference type="Pfam" id="PF13178"/>
    </source>
</evidence>
<feature type="region of interest" description="Disordered" evidence="4">
    <location>
        <begin position="18"/>
        <end position="41"/>
    </location>
</feature>
<dbReference type="AlphaFoldDB" id="A0AAD3TDM3"/>